<name>A0A836BUV8_9CHLO</name>
<dbReference type="AlphaFoldDB" id="A0A836BUV8"/>
<sequence>MGFKLLFDFDLLSRHHSVVTLEELQAEGWNGHLDAVGHFGRSVWAWIKMTRELNVTDEGATYINFGRFDCSATNLERVAQKLATYKFVGTPVYENIVKDAGIGLPLRVTGRTCNNLYLQVSGHLTKSSRIKSIARSFRAKRLGGAEVPYVAVHVRPYTDLCLPWWHADKYDKGKASKVCLNGHLYLVFIEETVQHVKRLEETVGKGKAKLFVMSYPELRPLITKKYDEVGLKAVFYDMPDLESELGYRPSISMLGMVEQEIAFQANIFIGSSRSTMTGMVQQERFARGVPMEDNTLFTSK</sequence>
<evidence type="ECO:0000313" key="2">
    <source>
        <dbReference type="Proteomes" id="UP000612055"/>
    </source>
</evidence>
<proteinExistence type="predicted"/>
<dbReference type="EMBL" id="JAEHOE010000073">
    <property type="protein sequence ID" value="KAG2489417.1"/>
    <property type="molecule type" value="Genomic_DNA"/>
</dbReference>
<keyword evidence="2" id="KW-1185">Reference proteome</keyword>
<evidence type="ECO:0008006" key="3">
    <source>
        <dbReference type="Google" id="ProtNLM"/>
    </source>
</evidence>
<dbReference type="Gene3D" id="3.40.50.11350">
    <property type="match status" value="1"/>
</dbReference>
<reference evidence="1" key="1">
    <citation type="journal article" date="2020" name="bioRxiv">
        <title>Comparative genomics of Chlamydomonas.</title>
        <authorList>
            <person name="Craig R.J."/>
            <person name="Hasan A.R."/>
            <person name="Ness R.W."/>
            <person name="Keightley P.D."/>
        </authorList>
    </citation>
    <scope>NUCLEOTIDE SEQUENCE</scope>
    <source>
        <strain evidence="1">CCAP 11/70</strain>
    </source>
</reference>
<protein>
    <recommendedName>
        <fullName evidence="3">O-fucosyltransferase family protein</fullName>
    </recommendedName>
</protein>
<organism evidence="1 2">
    <name type="scientific">Edaphochlamys debaryana</name>
    <dbReference type="NCBI Taxonomy" id="47281"/>
    <lineage>
        <taxon>Eukaryota</taxon>
        <taxon>Viridiplantae</taxon>
        <taxon>Chlorophyta</taxon>
        <taxon>core chlorophytes</taxon>
        <taxon>Chlorophyceae</taxon>
        <taxon>CS clade</taxon>
        <taxon>Chlamydomonadales</taxon>
        <taxon>Chlamydomonadales incertae sedis</taxon>
        <taxon>Edaphochlamys</taxon>
    </lineage>
</organism>
<accession>A0A836BUV8</accession>
<comment type="caution">
    <text evidence="1">The sequence shown here is derived from an EMBL/GenBank/DDBJ whole genome shotgun (WGS) entry which is preliminary data.</text>
</comment>
<dbReference type="Proteomes" id="UP000612055">
    <property type="component" value="Unassembled WGS sequence"/>
</dbReference>
<evidence type="ECO:0000313" key="1">
    <source>
        <dbReference type="EMBL" id="KAG2489417.1"/>
    </source>
</evidence>
<gene>
    <name evidence="1" type="ORF">HYH03_012055</name>
</gene>
<dbReference type="OrthoDB" id="527642at2759"/>
<dbReference type="CDD" id="cd11296">
    <property type="entry name" value="O-FucT_like"/>
    <property type="match status" value="1"/>
</dbReference>